<keyword evidence="1" id="KW-0812">Transmembrane</keyword>
<comment type="caution">
    <text evidence="2">The sequence shown here is derived from an EMBL/GenBank/DDBJ whole genome shotgun (WGS) entry which is preliminary data.</text>
</comment>
<organism evidence="2 3">
    <name type="scientific">Roseococcus pinisoli</name>
    <dbReference type="NCBI Taxonomy" id="2835040"/>
    <lineage>
        <taxon>Bacteria</taxon>
        <taxon>Pseudomonadati</taxon>
        <taxon>Pseudomonadota</taxon>
        <taxon>Alphaproteobacteria</taxon>
        <taxon>Acetobacterales</taxon>
        <taxon>Roseomonadaceae</taxon>
        <taxon>Roseococcus</taxon>
    </lineage>
</organism>
<evidence type="ECO:0000256" key="1">
    <source>
        <dbReference type="SAM" id="Phobius"/>
    </source>
</evidence>
<gene>
    <name evidence="2" type="ORF">KHU32_20705</name>
</gene>
<proteinExistence type="predicted"/>
<name>A0ABS5QI65_9PROT</name>
<keyword evidence="1" id="KW-0472">Membrane</keyword>
<evidence type="ECO:0008006" key="4">
    <source>
        <dbReference type="Google" id="ProtNLM"/>
    </source>
</evidence>
<dbReference type="PANTHER" id="PTHR32309:SF13">
    <property type="entry name" value="FERRIC ENTEROBACTIN TRANSPORT PROTEIN FEPE"/>
    <property type="match status" value="1"/>
</dbReference>
<dbReference type="PANTHER" id="PTHR32309">
    <property type="entry name" value="TYROSINE-PROTEIN KINASE"/>
    <property type="match status" value="1"/>
</dbReference>
<feature type="transmembrane region" description="Helical" evidence="1">
    <location>
        <begin position="52"/>
        <end position="71"/>
    </location>
</feature>
<dbReference type="EMBL" id="JAHCDA010000004">
    <property type="protein sequence ID" value="MBS7813375.1"/>
    <property type="molecule type" value="Genomic_DNA"/>
</dbReference>
<evidence type="ECO:0000313" key="3">
    <source>
        <dbReference type="Proteomes" id="UP000766336"/>
    </source>
</evidence>
<protein>
    <recommendedName>
        <fullName evidence="4">Capsular polysaccharide transport system permease protein</fullName>
    </recommendedName>
</protein>
<keyword evidence="3" id="KW-1185">Reference proteome</keyword>
<accession>A0ABS5QI65</accession>
<dbReference type="Proteomes" id="UP000766336">
    <property type="component" value="Unassembled WGS sequence"/>
</dbReference>
<sequence length="405" mass="44755">MATSWRERRGENEVQVIDFDHLEDGSYAARAPFPPGFEIADKPRASYASARWIAAFLPTFLTAIYLFGFAADRYETETQLVIRTAGQTAFPRASGGISLGVGGRSHDVSSVARNFILSRDALATLEARLPIQAMLTPPALDPLYAYPPPFLPEGPEALFGRYLRFVDADVDASSGILTLRVRAFAAQDAEQIAQALADGTEALVNRLNLRPSTSAVEAARGEVERTRADTGTAQQALTHWRAENRMVDPVRLAQSYADTVARLSLELAQVSAQLGELRETAPRSPQAAPLTARMTALRAQIRDERETMAGATAGLADHLGEYERLVLNREFAERSFQSALTVAEVARREAEQQKLFLEQIVRPQRPDVPRYPRMIFWLLAVFVGNFIVIFVARQMIRDAKTHAGD</sequence>
<evidence type="ECO:0000313" key="2">
    <source>
        <dbReference type="EMBL" id="MBS7813375.1"/>
    </source>
</evidence>
<feature type="transmembrane region" description="Helical" evidence="1">
    <location>
        <begin position="374"/>
        <end position="392"/>
    </location>
</feature>
<reference evidence="2 3" key="1">
    <citation type="submission" date="2021-05" db="EMBL/GenBank/DDBJ databases">
        <title>Roseococcus sp. XZZS9, whole genome shotgun sequencing project.</title>
        <authorList>
            <person name="Zhao G."/>
            <person name="Shen L."/>
        </authorList>
    </citation>
    <scope>NUCLEOTIDE SEQUENCE [LARGE SCALE GENOMIC DNA]</scope>
    <source>
        <strain evidence="2 3">XZZS9</strain>
    </source>
</reference>
<dbReference type="InterPro" id="IPR050445">
    <property type="entry name" value="Bact_polysacc_biosynth/exp"/>
</dbReference>
<keyword evidence="1" id="KW-1133">Transmembrane helix</keyword>
<dbReference type="RefSeq" id="WP_213672059.1">
    <property type="nucleotide sequence ID" value="NZ_JAHCDA010000004.1"/>
</dbReference>